<name>A0ABT9PG24_9ACTO</name>
<dbReference type="Pfam" id="PF02627">
    <property type="entry name" value="CMD"/>
    <property type="match status" value="1"/>
</dbReference>
<dbReference type="InterPro" id="IPR004675">
    <property type="entry name" value="AhpD_core"/>
</dbReference>
<evidence type="ECO:0000259" key="1">
    <source>
        <dbReference type="Pfam" id="PF02627"/>
    </source>
</evidence>
<dbReference type="EMBL" id="JAUSQL010000001">
    <property type="protein sequence ID" value="MDP9831666.1"/>
    <property type="molecule type" value="Genomic_DNA"/>
</dbReference>
<dbReference type="PANTHER" id="PTHR34846:SF7">
    <property type="entry name" value="BLL7811 PROTEIN"/>
    <property type="match status" value="1"/>
</dbReference>
<dbReference type="InterPro" id="IPR003779">
    <property type="entry name" value="CMD-like"/>
</dbReference>
<proteinExistence type="predicted"/>
<evidence type="ECO:0000313" key="2">
    <source>
        <dbReference type="EMBL" id="MDP9831666.1"/>
    </source>
</evidence>
<protein>
    <submittedName>
        <fullName evidence="2">AhpD family alkylhydroperoxidase</fullName>
    </submittedName>
</protein>
<feature type="domain" description="Carboxymuconolactone decarboxylase-like" evidence="1">
    <location>
        <begin position="11"/>
        <end position="96"/>
    </location>
</feature>
<reference evidence="2 3" key="1">
    <citation type="submission" date="2023-07" db="EMBL/GenBank/DDBJ databases">
        <title>Sequencing the genomes of 1000 actinobacteria strains.</title>
        <authorList>
            <person name="Klenk H.-P."/>
        </authorList>
    </citation>
    <scope>NUCLEOTIDE SEQUENCE [LARGE SCALE GENOMIC DNA]</scope>
    <source>
        <strain evidence="2 3">DSM 19515</strain>
    </source>
</reference>
<accession>A0ABT9PG24</accession>
<dbReference type="PANTHER" id="PTHR34846">
    <property type="entry name" value="4-CARBOXYMUCONOLACTONE DECARBOXYLASE FAMILY PROTEIN (AFU_ORTHOLOGUE AFUA_6G11590)"/>
    <property type="match status" value="1"/>
</dbReference>
<keyword evidence="3" id="KW-1185">Reference proteome</keyword>
<dbReference type="RefSeq" id="WP_296929861.1">
    <property type="nucleotide sequence ID" value="NZ_CP133407.1"/>
</dbReference>
<dbReference type="InterPro" id="IPR029032">
    <property type="entry name" value="AhpD-like"/>
</dbReference>
<evidence type="ECO:0000313" key="3">
    <source>
        <dbReference type="Proteomes" id="UP001230145"/>
    </source>
</evidence>
<organism evidence="2 3">
    <name type="scientific">Trueperella abortisuis</name>
    <dbReference type="NCBI Taxonomy" id="445930"/>
    <lineage>
        <taxon>Bacteria</taxon>
        <taxon>Bacillati</taxon>
        <taxon>Actinomycetota</taxon>
        <taxon>Actinomycetes</taxon>
        <taxon>Actinomycetales</taxon>
        <taxon>Actinomycetaceae</taxon>
        <taxon>Trueperella</taxon>
    </lineage>
</organism>
<gene>
    <name evidence="2" type="ORF">J2S45_000345</name>
</gene>
<dbReference type="Proteomes" id="UP001230145">
    <property type="component" value="Unassembled WGS sequence"/>
</dbReference>
<comment type="caution">
    <text evidence="2">The sequence shown here is derived from an EMBL/GenBank/DDBJ whole genome shotgun (WGS) entry which is preliminary data.</text>
</comment>
<dbReference type="NCBIfam" id="TIGR00778">
    <property type="entry name" value="ahpD_dom"/>
    <property type="match status" value="1"/>
</dbReference>
<sequence length="151" mass="16485">MTRIDITKTTPDVYKALNAASLKSREAWEAAGLTEEEVELAKVRVSQINGCVACLGVHVPALRKAGMDQRLIDVLPAWRDAGSPFTAKQRAILELAETLTKLDRPEAREAVIAAALEHFTPEQVSALEWSIILIGAYNRVSISSGHQLPRA</sequence>
<dbReference type="Gene3D" id="1.20.1290.10">
    <property type="entry name" value="AhpD-like"/>
    <property type="match status" value="1"/>
</dbReference>
<dbReference type="SUPFAM" id="SSF69118">
    <property type="entry name" value="AhpD-like"/>
    <property type="match status" value="1"/>
</dbReference>